<organism evidence="2 4">
    <name type="scientific">Acetobacter pasteurianus (strain NBRC 105184 / IFO 3283-01)</name>
    <dbReference type="NCBI Taxonomy" id="634452"/>
    <lineage>
        <taxon>Bacteria</taxon>
        <taxon>Pseudomonadati</taxon>
        <taxon>Pseudomonadota</taxon>
        <taxon>Alphaproteobacteria</taxon>
        <taxon>Acetobacterales</taxon>
        <taxon>Acetobacteraceae</taxon>
        <taxon>Acetobacter</taxon>
    </lineage>
</organism>
<dbReference type="EMBL" id="AP011121">
    <property type="protein sequence ID" value="BAH99568.1"/>
    <property type="molecule type" value="Genomic_DNA"/>
</dbReference>
<evidence type="ECO:0000313" key="4">
    <source>
        <dbReference type="Proteomes" id="UP000000948"/>
    </source>
</evidence>
<protein>
    <submittedName>
        <fullName evidence="2">Transposase</fullName>
    </submittedName>
</protein>
<evidence type="ECO:0000259" key="1">
    <source>
        <dbReference type="Pfam" id="PF13701"/>
    </source>
</evidence>
<reference evidence="2 4" key="1">
    <citation type="journal article" date="2009" name="Nucleic Acids Res.">
        <title>Whole-genome analyses reveal genetic instability of Acetobacter pasteurianus.</title>
        <authorList>
            <person name="Azuma Y."/>
            <person name="Hosoyama A."/>
            <person name="Matsutani M."/>
            <person name="Furuya N."/>
            <person name="Horikawa H."/>
            <person name="Harada T."/>
            <person name="Hirakawa H."/>
            <person name="Kuhara S."/>
            <person name="Matsushita K."/>
            <person name="Fujita N."/>
            <person name="Shirai M."/>
        </authorList>
    </citation>
    <scope>NUCLEOTIDE SEQUENCE [LARGE SCALE GENOMIC DNA]</scope>
    <source>
        <strain evidence="2">IFO 3283</strain>
        <strain evidence="4">NBRC 105184 / IFO 3283-01</strain>
    </source>
</reference>
<dbReference type="Proteomes" id="UP000000948">
    <property type="component" value="Chromosome"/>
</dbReference>
<dbReference type="STRING" id="634452.APA01_13640"/>
<evidence type="ECO:0000313" key="3">
    <source>
        <dbReference type="EMBL" id="BAH99568.1"/>
    </source>
</evidence>
<dbReference type="InterPro" id="IPR025668">
    <property type="entry name" value="Tnp_DDE_dom"/>
</dbReference>
<dbReference type="HOGENOM" id="CLU_2044554_0_0_5"/>
<dbReference type="KEGG" id="apt:APA01_13640"/>
<evidence type="ECO:0000313" key="2">
    <source>
        <dbReference type="EMBL" id="BAH99510.1"/>
    </source>
</evidence>
<dbReference type="Pfam" id="PF13701">
    <property type="entry name" value="DDE_Tnp_1_4"/>
    <property type="match status" value="1"/>
</dbReference>
<gene>
    <name evidence="2" type="ordered locus">APA01_13640</name>
    <name evidence="3" type="ordered locus">APA01_14220</name>
</gene>
<name>C7JHQ6_ACEP3</name>
<accession>C7JHQ6</accession>
<sequence length="138" mass="15595">MKKSVLHKRNFHNHQENPMQTECSAGAYEFPASCGRRVVARFDGGRMSSDGGVIVVKQADDILGLSRRFAACFRDKRHPGFVEYRVEDLVRQRIMGLALGYEDLNDHDALRHDLIFGLASGVCQEAEQTAQHWLANLH</sequence>
<dbReference type="KEGG" id="apt:APA01_14220"/>
<proteinExistence type="predicted"/>
<dbReference type="AlphaFoldDB" id="C7JHQ6"/>
<dbReference type="EMBL" id="AP011121">
    <property type="protein sequence ID" value="BAH99510.1"/>
    <property type="molecule type" value="Genomic_DNA"/>
</dbReference>
<feature type="domain" description="Transposase DDE" evidence="1">
    <location>
        <begin position="33"/>
        <end position="130"/>
    </location>
</feature>
<dbReference type="eggNOG" id="COG1861">
    <property type="taxonomic scope" value="Bacteria"/>
</dbReference>